<name>A0ABP0RVR2_9DINO</name>
<dbReference type="InterPro" id="IPR039261">
    <property type="entry name" value="FNR_nucleotide-bd"/>
</dbReference>
<dbReference type="PANTHER" id="PTHR11972:SF153">
    <property type="entry name" value="SUPEROXIDE-GENERATING NADPH OXIDASE HEAVY CHAIN SUBUNIT A"/>
    <property type="match status" value="1"/>
</dbReference>
<evidence type="ECO:0000256" key="2">
    <source>
        <dbReference type="SAM" id="MobiDB-lite"/>
    </source>
</evidence>
<reference evidence="5 6" key="1">
    <citation type="submission" date="2024-02" db="EMBL/GenBank/DDBJ databases">
        <authorList>
            <person name="Chen Y."/>
            <person name="Shah S."/>
            <person name="Dougan E. K."/>
            <person name="Thang M."/>
            <person name="Chan C."/>
        </authorList>
    </citation>
    <scope>NUCLEOTIDE SEQUENCE [LARGE SCALE GENOMIC DNA]</scope>
</reference>
<keyword evidence="3" id="KW-1133">Transmembrane helix</keyword>
<dbReference type="Gene3D" id="3.40.50.80">
    <property type="entry name" value="Nucleotide-binding domain of ferredoxin-NADP reductase (FNR) module"/>
    <property type="match status" value="1"/>
</dbReference>
<comment type="caution">
    <text evidence="5">The sequence shown here is derived from an EMBL/GenBank/DDBJ whole genome shotgun (WGS) entry which is preliminary data.</text>
</comment>
<dbReference type="Pfam" id="PF08022">
    <property type="entry name" value="FAD_binding_8"/>
    <property type="match status" value="1"/>
</dbReference>
<dbReference type="Pfam" id="PF08030">
    <property type="entry name" value="NAD_binding_6"/>
    <property type="match status" value="2"/>
</dbReference>
<dbReference type="Proteomes" id="UP001642484">
    <property type="component" value="Unassembled WGS sequence"/>
</dbReference>
<organism evidence="5 6">
    <name type="scientific">Durusdinium trenchii</name>
    <dbReference type="NCBI Taxonomy" id="1381693"/>
    <lineage>
        <taxon>Eukaryota</taxon>
        <taxon>Sar</taxon>
        <taxon>Alveolata</taxon>
        <taxon>Dinophyceae</taxon>
        <taxon>Suessiales</taxon>
        <taxon>Symbiodiniaceae</taxon>
        <taxon>Durusdinium</taxon>
    </lineage>
</organism>
<dbReference type="CDD" id="cd06186">
    <property type="entry name" value="NOX_Duox_like_FAD_NADP"/>
    <property type="match status" value="1"/>
</dbReference>
<feature type="transmembrane region" description="Helical" evidence="3">
    <location>
        <begin position="33"/>
        <end position="59"/>
    </location>
</feature>
<dbReference type="PROSITE" id="PS51384">
    <property type="entry name" value="FAD_FR"/>
    <property type="match status" value="1"/>
</dbReference>
<dbReference type="InterPro" id="IPR013121">
    <property type="entry name" value="Fe_red_NAD-bd_6"/>
</dbReference>
<keyword evidence="3" id="KW-0472">Membrane</keyword>
<dbReference type="SUPFAM" id="SSF63380">
    <property type="entry name" value="Riboflavin synthase domain-like"/>
    <property type="match status" value="1"/>
</dbReference>
<dbReference type="InterPro" id="IPR017938">
    <property type="entry name" value="Riboflavin_synthase-like_b-brl"/>
</dbReference>
<sequence length="452" mass="50051">MSLGSSHDTVSDTEFRSRSEGERFWRIHMSWKLIYVLLLLHAPARLWIWFFFPALFVLVDRLLLANNQSIYLSLRSVKLLPRDVIGLTFELPQGFAYQAGQYILLGWKGEWHPFTLTSAPEENCISVHIRSPNSLDWCSALRKRLTQEAPAQAAGVDPSESKAPKAPLLIEYRKCTVANSPVIYNMPKVAAAAGAAKGDTEAALDESQGPRLLGRNVSGKQMEPMQSGETMISRVQPGMLPPEAVVLQVTGPFGAPAQKVWGFDTLMVVGAGIGVTPFASILKSVQLRAKQRETIMSTATRPSAWRNAIGGEQEDARAGLQRLVEELVAVPKKIYFYWICRGQEEFDWFCDLLSDAAEGPAAGIVDITLFITGEIELAQVKKLPCASGQFFGRPNWGRIFKQNREKHQGEHVGVFLCGSPVIGEELSRQSVKNSDLIGTPGGTRFSFFKEHF</sequence>
<protein>
    <recommendedName>
        <fullName evidence="4">FAD-binding FR-type domain-containing protein</fullName>
    </recommendedName>
</protein>
<dbReference type="InterPro" id="IPR013112">
    <property type="entry name" value="FAD-bd_8"/>
</dbReference>
<gene>
    <name evidence="5" type="ORF">CCMP2556_LOCUS48532</name>
</gene>
<evidence type="ECO:0000259" key="4">
    <source>
        <dbReference type="PROSITE" id="PS51384"/>
    </source>
</evidence>
<evidence type="ECO:0000313" key="6">
    <source>
        <dbReference type="Proteomes" id="UP001642484"/>
    </source>
</evidence>
<evidence type="ECO:0000256" key="1">
    <source>
        <dbReference type="ARBA" id="ARBA00023002"/>
    </source>
</evidence>
<dbReference type="SUPFAM" id="SSF52343">
    <property type="entry name" value="Ferredoxin reductase-like, C-terminal NADP-linked domain"/>
    <property type="match status" value="1"/>
</dbReference>
<accession>A0ABP0RVR2</accession>
<keyword evidence="3" id="KW-0812">Transmembrane</keyword>
<keyword evidence="6" id="KW-1185">Reference proteome</keyword>
<dbReference type="EMBL" id="CAXAMN010026472">
    <property type="protein sequence ID" value="CAK9103331.1"/>
    <property type="molecule type" value="Genomic_DNA"/>
</dbReference>
<dbReference type="Gene3D" id="2.40.30.10">
    <property type="entry name" value="Translation factors"/>
    <property type="match status" value="1"/>
</dbReference>
<dbReference type="InterPro" id="IPR050369">
    <property type="entry name" value="RBOH/FRE"/>
</dbReference>
<proteinExistence type="predicted"/>
<dbReference type="InterPro" id="IPR017927">
    <property type="entry name" value="FAD-bd_FR_type"/>
</dbReference>
<feature type="region of interest" description="Disordered" evidence="2">
    <location>
        <begin position="201"/>
        <end position="224"/>
    </location>
</feature>
<evidence type="ECO:0000313" key="5">
    <source>
        <dbReference type="EMBL" id="CAK9103331.1"/>
    </source>
</evidence>
<evidence type="ECO:0000256" key="3">
    <source>
        <dbReference type="SAM" id="Phobius"/>
    </source>
</evidence>
<dbReference type="PANTHER" id="PTHR11972">
    <property type="entry name" value="NADPH OXIDASE"/>
    <property type="match status" value="1"/>
</dbReference>
<keyword evidence="1" id="KW-0560">Oxidoreductase</keyword>
<feature type="domain" description="FAD-binding FR-type" evidence="4">
    <location>
        <begin position="67"/>
        <end position="259"/>
    </location>
</feature>